<keyword evidence="4" id="KW-1134">Transmembrane beta strand</keyword>
<name>A0A5C6LUN6_9BACT</name>
<evidence type="ECO:0000256" key="1">
    <source>
        <dbReference type="ARBA" id="ARBA00004442"/>
    </source>
</evidence>
<dbReference type="Pfam" id="PF02321">
    <property type="entry name" value="OEP"/>
    <property type="match status" value="1"/>
</dbReference>
<comment type="caution">
    <text evidence="8">The sequence shown here is derived from an EMBL/GenBank/DDBJ whole genome shotgun (WGS) entry which is preliminary data.</text>
</comment>
<keyword evidence="7" id="KW-0998">Cell outer membrane</keyword>
<dbReference type="GO" id="GO:0015288">
    <property type="term" value="F:porin activity"/>
    <property type="evidence" value="ECO:0007669"/>
    <property type="project" value="TreeGrafter"/>
</dbReference>
<organism evidence="8 9">
    <name type="scientific">Chitinophaga pinensis</name>
    <dbReference type="NCBI Taxonomy" id="79329"/>
    <lineage>
        <taxon>Bacteria</taxon>
        <taxon>Pseudomonadati</taxon>
        <taxon>Bacteroidota</taxon>
        <taxon>Chitinophagia</taxon>
        <taxon>Chitinophagales</taxon>
        <taxon>Chitinophagaceae</taxon>
        <taxon>Chitinophaga</taxon>
    </lineage>
</organism>
<dbReference type="GO" id="GO:0009279">
    <property type="term" value="C:cell outer membrane"/>
    <property type="evidence" value="ECO:0007669"/>
    <property type="project" value="UniProtKB-SubCell"/>
</dbReference>
<dbReference type="GO" id="GO:1990281">
    <property type="term" value="C:efflux pump complex"/>
    <property type="evidence" value="ECO:0007669"/>
    <property type="project" value="TreeGrafter"/>
</dbReference>
<dbReference type="Proteomes" id="UP000318815">
    <property type="component" value="Unassembled WGS sequence"/>
</dbReference>
<proteinExistence type="inferred from homology"/>
<dbReference type="PANTHER" id="PTHR30026">
    <property type="entry name" value="OUTER MEMBRANE PROTEIN TOLC"/>
    <property type="match status" value="1"/>
</dbReference>
<dbReference type="Gene3D" id="1.20.1600.10">
    <property type="entry name" value="Outer membrane efflux proteins (OEP)"/>
    <property type="match status" value="1"/>
</dbReference>
<dbReference type="GO" id="GO:0015562">
    <property type="term" value="F:efflux transmembrane transporter activity"/>
    <property type="evidence" value="ECO:0007669"/>
    <property type="project" value="InterPro"/>
</dbReference>
<dbReference type="PANTHER" id="PTHR30026:SF20">
    <property type="entry name" value="OUTER MEMBRANE PROTEIN TOLC"/>
    <property type="match status" value="1"/>
</dbReference>
<comment type="subcellular location">
    <subcellularLocation>
        <location evidence="1">Cell outer membrane</location>
    </subcellularLocation>
</comment>
<evidence type="ECO:0000256" key="4">
    <source>
        <dbReference type="ARBA" id="ARBA00022452"/>
    </source>
</evidence>
<keyword evidence="9" id="KW-1185">Reference proteome</keyword>
<reference evidence="8 9" key="1">
    <citation type="submission" date="2019-08" db="EMBL/GenBank/DDBJ databases">
        <title>Whole genome sequencing of chitin degrading bacteria Chitinophaga pinensis YS16.</title>
        <authorList>
            <person name="Singh R.P."/>
            <person name="Manchanda G."/>
            <person name="Maurya I.K."/>
            <person name="Joshi N.K."/>
            <person name="Srivastava A.K."/>
        </authorList>
    </citation>
    <scope>NUCLEOTIDE SEQUENCE [LARGE SCALE GENOMIC DNA]</scope>
    <source>
        <strain evidence="8 9">YS-16</strain>
    </source>
</reference>
<evidence type="ECO:0000256" key="5">
    <source>
        <dbReference type="ARBA" id="ARBA00022692"/>
    </source>
</evidence>
<keyword evidence="3" id="KW-0813">Transport</keyword>
<evidence type="ECO:0000256" key="3">
    <source>
        <dbReference type="ARBA" id="ARBA00022448"/>
    </source>
</evidence>
<dbReference type="EMBL" id="VOHS01000018">
    <property type="protein sequence ID" value="TWV99175.1"/>
    <property type="molecule type" value="Genomic_DNA"/>
</dbReference>
<keyword evidence="6" id="KW-0472">Membrane</keyword>
<dbReference type="InterPro" id="IPR003423">
    <property type="entry name" value="OMP_efflux"/>
</dbReference>
<dbReference type="InterPro" id="IPR051906">
    <property type="entry name" value="TolC-like"/>
</dbReference>
<dbReference type="RefSeq" id="WP_146306411.1">
    <property type="nucleotide sequence ID" value="NZ_VOHS01000018.1"/>
</dbReference>
<keyword evidence="5" id="KW-0812">Transmembrane</keyword>
<comment type="similarity">
    <text evidence="2">Belongs to the outer membrane factor (OMF) (TC 1.B.17) family.</text>
</comment>
<dbReference type="OrthoDB" id="367883at2"/>
<evidence type="ECO:0000256" key="7">
    <source>
        <dbReference type="ARBA" id="ARBA00023237"/>
    </source>
</evidence>
<evidence type="ECO:0000313" key="8">
    <source>
        <dbReference type="EMBL" id="TWV99175.1"/>
    </source>
</evidence>
<gene>
    <name evidence="8" type="ORF">FEF09_18055</name>
</gene>
<evidence type="ECO:0000313" key="9">
    <source>
        <dbReference type="Proteomes" id="UP000318815"/>
    </source>
</evidence>
<dbReference type="SUPFAM" id="SSF56954">
    <property type="entry name" value="Outer membrane efflux proteins (OEP)"/>
    <property type="match status" value="1"/>
</dbReference>
<evidence type="ECO:0000256" key="6">
    <source>
        <dbReference type="ARBA" id="ARBA00023136"/>
    </source>
</evidence>
<protein>
    <submittedName>
        <fullName evidence="8">TolC family protein</fullName>
    </submittedName>
</protein>
<sequence length="278" mass="31128">MQQESIERNKRALADARSLYIQGKALLVDTLRAYTSWKNLEPDLLRISYAIDVSKEQLNILMGDDPAAQISLADTLEAPGNNILPDESSLLAQSLQERPELQLLSLQRDIRGKEVSTAKNAKLPVITGVGQYLLQTQAGSFRYYDAYYPSTSFVGAKITLPIYAGGRHNERIKRAQIAQQQANIQYTDASDKLHGQVKQIVANLNETYQRIQTQATVTSTAESSYRLTKYRYERGAATRLELVDAELSLTSARSAYLEAVYDFEAAKIEMERLLGKTN</sequence>
<accession>A0A5C6LUN6</accession>
<evidence type="ECO:0000256" key="2">
    <source>
        <dbReference type="ARBA" id="ARBA00007613"/>
    </source>
</evidence>
<dbReference type="AlphaFoldDB" id="A0A5C6LUN6"/>